<dbReference type="RefSeq" id="WP_111269104.1">
    <property type="nucleotide sequence ID" value="NZ_JAHXMW010000003.1"/>
</dbReference>
<name>A0A2W6NM18_9BACL</name>
<evidence type="ECO:0000256" key="1">
    <source>
        <dbReference type="ARBA" id="ARBA00022795"/>
    </source>
</evidence>
<dbReference type="SUPFAM" id="SSF140566">
    <property type="entry name" value="FlgN-like"/>
    <property type="match status" value="1"/>
</dbReference>
<reference evidence="2 3" key="1">
    <citation type="submission" date="2018-06" db="EMBL/GenBank/DDBJ databases">
        <title>Isolation of heavy metals resistant Paenibacillus silvae NC2 from Gold-Copper mine in ZiJin, China.</title>
        <authorList>
            <person name="Xu J."/>
            <person name="Mazhar H.S."/>
            <person name="Rensing C."/>
        </authorList>
    </citation>
    <scope>NUCLEOTIDE SEQUENCE [LARGE SCALE GENOMIC DNA]</scope>
    <source>
        <strain evidence="2 3">NC2</strain>
    </source>
</reference>
<dbReference type="Pfam" id="PF05130">
    <property type="entry name" value="FlgN"/>
    <property type="match status" value="1"/>
</dbReference>
<proteinExistence type="predicted"/>
<evidence type="ECO:0000313" key="2">
    <source>
        <dbReference type="EMBL" id="PZT56942.1"/>
    </source>
</evidence>
<comment type="caution">
    <text evidence="2">The sequence shown here is derived from an EMBL/GenBank/DDBJ whole genome shotgun (WGS) entry which is preliminary data.</text>
</comment>
<gene>
    <name evidence="2" type="ORF">DN757_04705</name>
</gene>
<accession>A0A2W6NM18</accession>
<dbReference type="EMBL" id="QKWW01000014">
    <property type="protein sequence ID" value="PZT56942.1"/>
    <property type="molecule type" value="Genomic_DNA"/>
</dbReference>
<protein>
    <submittedName>
        <fullName evidence="2">Flagellar protein FlgN</fullName>
    </submittedName>
</protein>
<dbReference type="AlphaFoldDB" id="A0A2W6NM18"/>
<keyword evidence="2" id="KW-0282">Flagellum</keyword>
<dbReference type="Gene3D" id="1.20.58.300">
    <property type="entry name" value="FlgN-like"/>
    <property type="match status" value="1"/>
</dbReference>
<dbReference type="InterPro" id="IPR036679">
    <property type="entry name" value="FlgN-like_sf"/>
</dbReference>
<keyword evidence="2" id="KW-0966">Cell projection</keyword>
<sequence>MAVESLISVLGQLQAAHIEMLQLGEQKKEAVVTNKVDVLIMLINQESKLAKKIELIEQQRMQAVHQFLEERGIKSKLNLTISELMRLVFDTEEKKKLYQAQTDLTDVLQQVKHINEVNQQLIKQSLSYIDFFLETMSFHAESEATYQNPLEKSYGVARSGLFDTRG</sequence>
<keyword evidence="1" id="KW-1005">Bacterial flagellum biogenesis</keyword>
<dbReference type="InterPro" id="IPR007809">
    <property type="entry name" value="FlgN-like"/>
</dbReference>
<dbReference type="GO" id="GO:0044780">
    <property type="term" value="P:bacterial-type flagellum assembly"/>
    <property type="evidence" value="ECO:0007669"/>
    <property type="project" value="InterPro"/>
</dbReference>
<organism evidence="2 3">
    <name type="scientific">Paenibacillus silvae</name>
    <dbReference type="NCBI Taxonomy" id="1325358"/>
    <lineage>
        <taxon>Bacteria</taxon>
        <taxon>Bacillati</taxon>
        <taxon>Bacillota</taxon>
        <taxon>Bacilli</taxon>
        <taxon>Bacillales</taxon>
        <taxon>Paenibacillaceae</taxon>
        <taxon>Paenibacillus</taxon>
    </lineage>
</organism>
<keyword evidence="2" id="KW-0969">Cilium</keyword>
<evidence type="ECO:0000313" key="3">
    <source>
        <dbReference type="Proteomes" id="UP000249204"/>
    </source>
</evidence>
<dbReference type="Proteomes" id="UP000249204">
    <property type="component" value="Unassembled WGS sequence"/>
</dbReference>